<dbReference type="InterPro" id="IPR016035">
    <property type="entry name" value="Acyl_Trfase/lysoPLipase"/>
</dbReference>
<comment type="caution">
    <text evidence="7">The sequence shown here is derived from an EMBL/GenBank/DDBJ whole genome shotgun (WGS) entry which is preliminary data.</text>
</comment>
<feature type="short sequence motif" description="GXSXG" evidence="4">
    <location>
        <begin position="86"/>
        <end position="90"/>
    </location>
</feature>
<evidence type="ECO:0000259" key="6">
    <source>
        <dbReference type="PROSITE" id="PS51635"/>
    </source>
</evidence>
<evidence type="ECO:0000256" key="4">
    <source>
        <dbReference type="PROSITE-ProRule" id="PRU01161"/>
    </source>
</evidence>
<dbReference type="Proteomes" id="UP000077885">
    <property type="component" value="Unassembled WGS sequence"/>
</dbReference>
<reference evidence="8" key="1">
    <citation type="submission" date="2016-05" db="EMBL/GenBank/DDBJ databases">
        <title>Draft genome of Corynebacterium afermentans subsp. afermentans LCDC 88199T.</title>
        <authorList>
            <person name="Bernier A.-M."/>
            <person name="Bernard K."/>
        </authorList>
    </citation>
    <scope>NUCLEOTIDE SEQUENCE [LARGE SCALE GENOMIC DNA]</scope>
    <source>
        <strain evidence="8">NML02-A-017</strain>
    </source>
</reference>
<keyword evidence="5" id="KW-0732">Signal</keyword>
<dbReference type="SUPFAM" id="SSF52151">
    <property type="entry name" value="FabD/lysophospholipase-like"/>
    <property type="match status" value="1"/>
</dbReference>
<dbReference type="InterPro" id="IPR002641">
    <property type="entry name" value="PNPLA_dom"/>
</dbReference>
<evidence type="ECO:0000256" key="3">
    <source>
        <dbReference type="ARBA" id="ARBA00023098"/>
    </source>
</evidence>
<feature type="domain" description="PNPLA" evidence="6">
    <location>
        <begin position="55"/>
        <end position="213"/>
    </location>
</feature>
<dbReference type="STRING" id="1795827.A7P95_06750"/>
<keyword evidence="2 4" id="KW-0442">Lipid degradation</keyword>
<evidence type="ECO:0000313" key="8">
    <source>
        <dbReference type="Proteomes" id="UP000077885"/>
    </source>
</evidence>
<dbReference type="GO" id="GO:0016787">
    <property type="term" value="F:hydrolase activity"/>
    <property type="evidence" value="ECO:0007669"/>
    <property type="project" value="UniProtKB-UniRule"/>
</dbReference>
<comment type="caution">
    <text evidence="4">Lacks conserved residue(s) required for the propagation of feature annotation.</text>
</comment>
<dbReference type="PANTHER" id="PTHR14226:SF76">
    <property type="entry name" value="NTE FAMILY PROTEIN RSSA"/>
    <property type="match status" value="1"/>
</dbReference>
<accession>A0A1A9RWH8</accession>
<feature type="short sequence motif" description="DGA/G" evidence="4">
    <location>
        <begin position="200"/>
        <end position="202"/>
    </location>
</feature>
<evidence type="ECO:0000256" key="5">
    <source>
        <dbReference type="SAM" id="SignalP"/>
    </source>
</evidence>
<dbReference type="EMBL" id="LXSL01000022">
    <property type="protein sequence ID" value="OAM27607.1"/>
    <property type="molecule type" value="Genomic_DNA"/>
</dbReference>
<keyword evidence="1 4" id="KW-0378">Hydrolase</keyword>
<organism evidence="7 8">
    <name type="scientific">Eikenella longinqua</name>
    <dbReference type="NCBI Taxonomy" id="1795827"/>
    <lineage>
        <taxon>Bacteria</taxon>
        <taxon>Pseudomonadati</taxon>
        <taxon>Pseudomonadota</taxon>
        <taxon>Betaproteobacteria</taxon>
        <taxon>Neisseriales</taxon>
        <taxon>Neisseriaceae</taxon>
        <taxon>Eikenella</taxon>
    </lineage>
</organism>
<dbReference type="AlphaFoldDB" id="A0A1A9RWH8"/>
<dbReference type="GO" id="GO:0016042">
    <property type="term" value="P:lipid catabolic process"/>
    <property type="evidence" value="ECO:0007669"/>
    <property type="project" value="UniProtKB-UniRule"/>
</dbReference>
<feature type="active site" description="Proton acceptor" evidence="4">
    <location>
        <position position="200"/>
    </location>
</feature>
<proteinExistence type="predicted"/>
<sequence>MNTLFRRSLGIALLTLALSACDTLGSSLSLGSHKHQRQPLTATQSGNKPQAVVGLALGGGASKGFAHIGVIKVLEENNIPVKVVTGTSAGALVGSLYASGMNAPRLQREAESLQRADLVDLTLSTSGFIRGEKLQNYINRQVGNRPMQNFPRKFAAVATEFDSGRNVVFRSGNAGQAVRASASIPNVFQPAIINGKRYVDGGLTAPVPVSAARSLGANVVIAVDISAKPARLTQSGFFSYLDQSLNIMSTSALNSELSKADVVIKPQVQHLGAVGGFDEKSHAIKLGEDAARAALPQIRAVLQRYRVQ</sequence>
<dbReference type="OrthoDB" id="5290098at2"/>
<dbReference type="RefSeq" id="WP_067593035.1">
    <property type="nucleotide sequence ID" value="NZ_LXSL01000022.1"/>
</dbReference>
<evidence type="ECO:0000313" key="7">
    <source>
        <dbReference type="EMBL" id="OAM27607.1"/>
    </source>
</evidence>
<dbReference type="PROSITE" id="PS51257">
    <property type="entry name" value="PROKAR_LIPOPROTEIN"/>
    <property type="match status" value="1"/>
</dbReference>
<dbReference type="PANTHER" id="PTHR14226">
    <property type="entry name" value="NEUROPATHY TARGET ESTERASE/SWISS CHEESE D.MELANOGASTER"/>
    <property type="match status" value="1"/>
</dbReference>
<dbReference type="InterPro" id="IPR050301">
    <property type="entry name" value="NTE"/>
</dbReference>
<evidence type="ECO:0000256" key="2">
    <source>
        <dbReference type="ARBA" id="ARBA00022963"/>
    </source>
</evidence>
<gene>
    <name evidence="7" type="ORF">A7P95_06750</name>
</gene>
<feature type="chain" id="PRO_5008396248" evidence="5">
    <location>
        <begin position="23"/>
        <end position="308"/>
    </location>
</feature>
<feature type="signal peptide" evidence="5">
    <location>
        <begin position="1"/>
        <end position="22"/>
    </location>
</feature>
<dbReference type="CDD" id="cd07205">
    <property type="entry name" value="Pat_PNPLA6_PNPLA7_NTE1_like"/>
    <property type="match status" value="1"/>
</dbReference>
<evidence type="ECO:0000256" key="1">
    <source>
        <dbReference type="ARBA" id="ARBA00022801"/>
    </source>
</evidence>
<feature type="active site" description="Nucleophile" evidence="4">
    <location>
        <position position="88"/>
    </location>
</feature>
<keyword evidence="3 4" id="KW-0443">Lipid metabolism</keyword>
<protein>
    <submittedName>
        <fullName evidence="7">Esterase</fullName>
    </submittedName>
</protein>
<keyword evidence="8" id="KW-1185">Reference proteome</keyword>
<dbReference type="PROSITE" id="PS51635">
    <property type="entry name" value="PNPLA"/>
    <property type="match status" value="1"/>
</dbReference>
<dbReference type="Pfam" id="PF01734">
    <property type="entry name" value="Patatin"/>
    <property type="match status" value="1"/>
</dbReference>
<dbReference type="Gene3D" id="3.40.1090.10">
    <property type="entry name" value="Cytosolic phospholipase A2 catalytic domain"/>
    <property type="match status" value="2"/>
</dbReference>
<name>A0A1A9RWH8_9NEIS</name>